<comment type="cofactor">
    <cofactor evidence="1 4">
        <name>thiamine diphosphate</name>
        <dbReference type="ChEBI" id="CHEBI:58937"/>
    </cofactor>
</comment>
<dbReference type="SUPFAM" id="SSF52518">
    <property type="entry name" value="Thiamin diphosphate-binding fold (THDP-binding)"/>
    <property type="match status" value="1"/>
</dbReference>
<evidence type="ECO:0000313" key="6">
    <source>
        <dbReference type="EMBL" id="MBB6097071.1"/>
    </source>
</evidence>
<sequence>MAELFQILAPDGKVVKPDLVPDLKLVEDMYRQMARIRYFDDRLFTLAKQNKMGTYPLFGGQEASQTGAVFALEKGDYLAPMYRNTGALLVFGWSPQHAIMYWRGHPEGWRIPDDLNALPIIIDIAAQFPHAAGVAMGLKLKGQQNVVLSFIGEGGTSQGDFHAGVNWASATNSPAVFIIENNGWAISVPRAVQSKVDHLMRRAEGYGIPGYLVDGNDVLATYHTTKQAVDHARAGNGPSLIENVTYRIRPHTTGDDPKAYRTEDEANEWISVRDPQTRVRTFLTNEGRWSEEHEKALRDEVEREFAEALKAADEYPAPDPYALLEYAMVNEAPSIKMQRKVLEERIRMMEAE</sequence>
<dbReference type="EMBL" id="JACHHG010000002">
    <property type="protein sequence ID" value="MBB6097071.1"/>
    <property type="molecule type" value="Genomic_DNA"/>
</dbReference>
<evidence type="ECO:0000313" key="7">
    <source>
        <dbReference type="Proteomes" id="UP000569951"/>
    </source>
</evidence>
<keyword evidence="3 4" id="KW-0786">Thiamine pyrophosphate</keyword>
<reference evidence="6 7" key="1">
    <citation type="submission" date="2020-08" db="EMBL/GenBank/DDBJ databases">
        <title>Genomic Encyclopedia of Type Strains, Phase IV (KMG-IV): sequencing the most valuable type-strain genomes for metagenomic binning, comparative biology and taxonomic classification.</title>
        <authorList>
            <person name="Goeker M."/>
        </authorList>
    </citation>
    <scope>NUCLEOTIDE SEQUENCE [LARGE SCALE GENOMIC DNA]</scope>
    <source>
        <strain evidence="6 7">DSM 21458</strain>
    </source>
</reference>
<accession>A0A841HUE8</accession>
<dbReference type="EC" id="1.2.4.4" evidence="4"/>
<evidence type="ECO:0000256" key="1">
    <source>
        <dbReference type="ARBA" id="ARBA00001964"/>
    </source>
</evidence>
<keyword evidence="2 4" id="KW-0560">Oxidoreductase</keyword>
<organism evidence="6 7">
    <name type="scientific">Deinobacterium chartae</name>
    <dbReference type="NCBI Taxonomy" id="521158"/>
    <lineage>
        <taxon>Bacteria</taxon>
        <taxon>Thermotogati</taxon>
        <taxon>Deinococcota</taxon>
        <taxon>Deinococci</taxon>
        <taxon>Deinococcales</taxon>
        <taxon>Deinococcaceae</taxon>
        <taxon>Deinobacterium</taxon>
    </lineage>
</organism>
<feature type="domain" description="Dehydrogenase E1 component" evidence="5">
    <location>
        <begin position="31"/>
        <end position="320"/>
    </location>
</feature>
<dbReference type="AlphaFoldDB" id="A0A841HUE8"/>
<dbReference type="InterPro" id="IPR050771">
    <property type="entry name" value="Alpha-ketoacid_DH_E1_comp"/>
</dbReference>
<dbReference type="RefSeq" id="WP_343058155.1">
    <property type="nucleotide sequence ID" value="NZ_JACHHG010000002.1"/>
</dbReference>
<evidence type="ECO:0000259" key="5">
    <source>
        <dbReference type="Pfam" id="PF00676"/>
    </source>
</evidence>
<dbReference type="Proteomes" id="UP000569951">
    <property type="component" value="Unassembled WGS sequence"/>
</dbReference>
<dbReference type="PANTHER" id="PTHR43380">
    <property type="entry name" value="2-OXOISOVALERATE DEHYDROGENASE SUBUNIT ALPHA, MITOCHONDRIAL"/>
    <property type="match status" value="1"/>
</dbReference>
<comment type="function">
    <text evidence="4">The branched-chain alpha-keto dehydrogenase complex catalyzes the overall conversion of alpha-keto acids to acyl-CoA and CO(2). It contains multiple copies of three enzymatic components: branched-chain alpha-keto acid decarboxylase (E1), lipoamide acyltransferase (E2) and lipoamide dehydrogenase (E3).</text>
</comment>
<dbReference type="Gene3D" id="3.40.50.970">
    <property type="match status" value="1"/>
</dbReference>
<keyword evidence="6" id="KW-0670">Pyruvate</keyword>
<dbReference type="GO" id="GO:0009083">
    <property type="term" value="P:branched-chain amino acid catabolic process"/>
    <property type="evidence" value="ECO:0007669"/>
    <property type="project" value="TreeGrafter"/>
</dbReference>
<dbReference type="GO" id="GO:0003863">
    <property type="term" value="F:branched-chain 2-oxo acid dehydrogenase activity"/>
    <property type="evidence" value="ECO:0007669"/>
    <property type="project" value="UniProtKB-EC"/>
</dbReference>
<dbReference type="Pfam" id="PF00676">
    <property type="entry name" value="E1_dh"/>
    <property type="match status" value="1"/>
</dbReference>
<dbReference type="CDD" id="cd02000">
    <property type="entry name" value="TPP_E1_PDC_ADC_BCADC"/>
    <property type="match status" value="1"/>
</dbReference>
<comment type="similarity">
    <text evidence="4">Belongs to the BCKDHA family.</text>
</comment>
<dbReference type="PANTHER" id="PTHR43380:SF1">
    <property type="entry name" value="2-OXOISOVALERATE DEHYDROGENASE SUBUNIT ALPHA, MITOCHONDRIAL"/>
    <property type="match status" value="1"/>
</dbReference>
<name>A0A841HUE8_9DEIO</name>
<dbReference type="InterPro" id="IPR001017">
    <property type="entry name" value="DH_E1"/>
</dbReference>
<dbReference type="InterPro" id="IPR029061">
    <property type="entry name" value="THDP-binding"/>
</dbReference>
<evidence type="ECO:0000256" key="4">
    <source>
        <dbReference type="RuleBase" id="RU365014"/>
    </source>
</evidence>
<keyword evidence="7" id="KW-1185">Reference proteome</keyword>
<protein>
    <recommendedName>
        <fullName evidence="4">2-oxoisovalerate dehydrogenase subunit alpha</fullName>
        <ecNumber evidence="4">1.2.4.4</ecNumber>
    </recommendedName>
    <alternativeName>
        <fullName evidence="4">Branched-chain alpha-keto acid dehydrogenase E1 component alpha chain</fullName>
    </alternativeName>
</protein>
<proteinExistence type="inferred from homology"/>
<evidence type="ECO:0000256" key="2">
    <source>
        <dbReference type="ARBA" id="ARBA00023002"/>
    </source>
</evidence>
<gene>
    <name evidence="6" type="ORF">HNR42_000485</name>
</gene>
<evidence type="ECO:0000256" key="3">
    <source>
        <dbReference type="ARBA" id="ARBA00023052"/>
    </source>
</evidence>
<comment type="caution">
    <text evidence="6">The sequence shown here is derived from an EMBL/GenBank/DDBJ whole genome shotgun (WGS) entry which is preliminary data.</text>
</comment>
<comment type="catalytic activity">
    <reaction evidence="4">
        <text>N(6)-[(R)-lipoyl]-L-lysyl-[protein] + 3-methyl-2-oxobutanoate + H(+) = N(6)-[(R)-S(8)-2-methylpropanoyldihydrolipoyl]-L-lysyl-[protein] + CO2</text>
        <dbReference type="Rhea" id="RHEA:13457"/>
        <dbReference type="Rhea" id="RHEA-COMP:10474"/>
        <dbReference type="Rhea" id="RHEA-COMP:10497"/>
        <dbReference type="ChEBI" id="CHEBI:11851"/>
        <dbReference type="ChEBI" id="CHEBI:15378"/>
        <dbReference type="ChEBI" id="CHEBI:16526"/>
        <dbReference type="ChEBI" id="CHEBI:83099"/>
        <dbReference type="ChEBI" id="CHEBI:83142"/>
        <dbReference type="EC" id="1.2.4.4"/>
    </reaction>
</comment>